<evidence type="ECO:0000256" key="2">
    <source>
        <dbReference type="ARBA" id="ARBA00022692"/>
    </source>
</evidence>
<organism evidence="10 11">
    <name type="scientific">Solea senegalensis</name>
    <name type="common">Senegalese sole</name>
    <dbReference type="NCBI Taxonomy" id="28829"/>
    <lineage>
        <taxon>Eukaryota</taxon>
        <taxon>Metazoa</taxon>
        <taxon>Chordata</taxon>
        <taxon>Craniata</taxon>
        <taxon>Vertebrata</taxon>
        <taxon>Euteleostomi</taxon>
        <taxon>Actinopterygii</taxon>
        <taxon>Neopterygii</taxon>
        <taxon>Teleostei</taxon>
        <taxon>Neoteleostei</taxon>
        <taxon>Acanthomorphata</taxon>
        <taxon>Carangaria</taxon>
        <taxon>Pleuronectiformes</taxon>
        <taxon>Pleuronectoidei</taxon>
        <taxon>Soleidae</taxon>
        <taxon>Solea</taxon>
    </lineage>
</organism>
<dbReference type="GO" id="GO:0006955">
    <property type="term" value="P:immune response"/>
    <property type="evidence" value="ECO:0007669"/>
    <property type="project" value="TreeGrafter"/>
</dbReference>
<keyword evidence="3 8" id="KW-1133">Transmembrane helix</keyword>
<dbReference type="Proteomes" id="UP000693946">
    <property type="component" value="Linkage Group LG9"/>
</dbReference>
<dbReference type="GO" id="GO:0009897">
    <property type="term" value="C:external side of plasma membrane"/>
    <property type="evidence" value="ECO:0007669"/>
    <property type="project" value="TreeGrafter"/>
</dbReference>
<keyword evidence="5 8" id="KW-0472">Membrane</keyword>
<accession>A0AAV6PUT8</accession>
<dbReference type="GO" id="GO:0019957">
    <property type="term" value="F:C-C chemokine binding"/>
    <property type="evidence" value="ECO:0007669"/>
    <property type="project" value="TreeGrafter"/>
</dbReference>
<comment type="caution">
    <text evidence="10">The sequence shown here is derived from an EMBL/GenBank/DDBJ whole genome shotgun (WGS) entry which is preliminary data.</text>
</comment>
<feature type="transmembrane region" description="Helical" evidence="8">
    <location>
        <begin position="273"/>
        <end position="293"/>
    </location>
</feature>
<gene>
    <name evidence="10" type="ORF">JOB18_020831</name>
</gene>
<feature type="transmembrane region" description="Helical" evidence="8">
    <location>
        <begin position="74"/>
        <end position="95"/>
    </location>
</feature>
<dbReference type="PROSITE" id="PS50262">
    <property type="entry name" value="G_PROTEIN_RECEP_F1_2"/>
    <property type="match status" value="1"/>
</dbReference>
<dbReference type="Pfam" id="PF00001">
    <property type="entry name" value="7tm_1"/>
    <property type="match status" value="1"/>
</dbReference>
<evidence type="ECO:0000256" key="7">
    <source>
        <dbReference type="ARBA" id="ARBA00023224"/>
    </source>
</evidence>
<evidence type="ECO:0000313" key="10">
    <source>
        <dbReference type="EMBL" id="KAG7474972.1"/>
    </source>
</evidence>
<feature type="transmembrane region" description="Helical" evidence="8">
    <location>
        <begin position="241"/>
        <end position="261"/>
    </location>
</feature>
<keyword evidence="6 10" id="KW-0675">Receptor</keyword>
<dbReference type="PANTHER" id="PTHR10489">
    <property type="entry name" value="CELL ADHESION MOLECULE"/>
    <property type="match status" value="1"/>
</dbReference>
<name>A0AAV6PUT8_SOLSE</name>
<dbReference type="GO" id="GO:0016493">
    <property type="term" value="F:C-C chemokine receptor activity"/>
    <property type="evidence" value="ECO:0007669"/>
    <property type="project" value="TreeGrafter"/>
</dbReference>
<sequence length="410" mass="45480">MTEDAGQSGKRKHGGGNCRLFVLRPSPAGFLKEENMDVELGGFLSQNSTYDYDDDYEYEEEREWRGGEAVLVPLLYAAGLIAGLLGNVLLLVVLTLKRRRWRAADTFILHLSAADILLLATLPLWATQAARPHGWCFGNVLCKISGAVFHMNFYCGIFLLAGVSVDRCLSVVHSTQLHLLKRPLSVHASCVCVWCVSLLLTIPDWVFLIAETGASREKTLCDYNYSGSGTDWQLLSRLCHLSLGFLLPVTALTACCSRILLRLQRRSEGLLKQSAVAVIVPLVAVFLLCWMPYNITLIVDTFSYTWKEPHGAETEISSLKRALMVTSGLGCVHACVRPLLYLGLCGNFRKQTLALLRCAPVEFRGSLWDLGVAEEVLPEQSHEQEKLKPMRSVECPLSADQHTQKSPAEI</sequence>
<evidence type="ECO:0000256" key="1">
    <source>
        <dbReference type="ARBA" id="ARBA00004370"/>
    </source>
</evidence>
<dbReference type="GO" id="GO:0007204">
    <property type="term" value="P:positive regulation of cytosolic calcium ion concentration"/>
    <property type="evidence" value="ECO:0007669"/>
    <property type="project" value="TreeGrafter"/>
</dbReference>
<dbReference type="SUPFAM" id="SSF81321">
    <property type="entry name" value="Family A G protein-coupled receptor-like"/>
    <property type="match status" value="1"/>
</dbReference>
<evidence type="ECO:0000256" key="6">
    <source>
        <dbReference type="ARBA" id="ARBA00023170"/>
    </source>
</evidence>
<evidence type="ECO:0000313" key="11">
    <source>
        <dbReference type="Proteomes" id="UP000693946"/>
    </source>
</evidence>
<dbReference type="AlphaFoldDB" id="A0AAV6PUT8"/>
<evidence type="ECO:0000256" key="3">
    <source>
        <dbReference type="ARBA" id="ARBA00022989"/>
    </source>
</evidence>
<feature type="domain" description="G-protein coupled receptors family 1 profile" evidence="9">
    <location>
        <begin position="86"/>
        <end position="341"/>
    </location>
</feature>
<dbReference type="GO" id="GO:0019722">
    <property type="term" value="P:calcium-mediated signaling"/>
    <property type="evidence" value="ECO:0007669"/>
    <property type="project" value="TreeGrafter"/>
</dbReference>
<dbReference type="PANTHER" id="PTHR10489:SF671">
    <property type="entry name" value="C-X-C CHEMOKINE RECEPTOR TYPE 3"/>
    <property type="match status" value="1"/>
</dbReference>
<comment type="subcellular location">
    <subcellularLocation>
        <location evidence="1">Membrane</location>
    </subcellularLocation>
</comment>
<dbReference type="EMBL" id="JAGKHQ010000021">
    <property type="protein sequence ID" value="KAG7474972.1"/>
    <property type="molecule type" value="Genomic_DNA"/>
</dbReference>
<evidence type="ECO:0000256" key="5">
    <source>
        <dbReference type="ARBA" id="ARBA00023136"/>
    </source>
</evidence>
<dbReference type="GO" id="GO:0060326">
    <property type="term" value="P:cell chemotaxis"/>
    <property type="evidence" value="ECO:0007669"/>
    <property type="project" value="TreeGrafter"/>
</dbReference>
<dbReference type="InterPro" id="IPR050119">
    <property type="entry name" value="CCR1-9-like"/>
</dbReference>
<feature type="transmembrane region" description="Helical" evidence="8">
    <location>
        <begin position="146"/>
        <end position="165"/>
    </location>
</feature>
<dbReference type="InterPro" id="IPR000276">
    <property type="entry name" value="GPCR_Rhodpsn"/>
</dbReference>
<keyword evidence="7" id="KW-0807">Transducer</keyword>
<feature type="transmembrane region" description="Helical" evidence="8">
    <location>
        <begin position="107"/>
        <end position="126"/>
    </location>
</feature>
<reference evidence="10 11" key="1">
    <citation type="journal article" date="2021" name="Sci. Rep.">
        <title>Chromosome anchoring in Senegalese sole (Solea senegalensis) reveals sex-associated markers and genome rearrangements in flatfish.</title>
        <authorList>
            <person name="Guerrero-Cozar I."/>
            <person name="Gomez-Garrido J."/>
            <person name="Berbel C."/>
            <person name="Martinez-Blanch J.F."/>
            <person name="Alioto T."/>
            <person name="Claros M.G."/>
            <person name="Gagnaire P.A."/>
            <person name="Manchado M."/>
        </authorList>
    </citation>
    <scope>NUCLEOTIDE SEQUENCE [LARGE SCALE GENOMIC DNA]</scope>
    <source>
        <strain evidence="10">Sse05_10M</strain>
    </source>
</reference>
<dbReference type="PROSITE" id="PS00237">
    <property type="entry name" value="G_PROTEIN_RECEP_F1_1"/>
    <property type="match status" value="1"/>
</dbReference>
<evidence type="ECO:0000256" key="4">
    <source>
        <dbReference type="ARBA" id="ARBA00023040"/>
    </source>
</evidence>
<protein>
    <submittedName>
        <fullName evidence="10">C-X-C chemokine receptor type 3-like</fullName>
    </submittedName>
</protein>
<keyword evidence="11" id="KW-1185">Reference proteome</keyword>
<proteinExistence type="predicted"/>
<evidence type="ECO:0000256" key="8">
    <source>
        <dbReference type="SAM" id="Phobius"/>
    </source>
</evidence>
<feature type="transmembrane region" description="Helical" evidence="8">
    <location>
        <begin position="186"/>
        <end position="210"/>
    </location>
</feature>
<keyword evidence="4" id="KW-0297">G-protein coupled receptor</keyword>
<dbReference type="InterPro" id="IPR017452">
    <property type="entry name" value="GPCR_Rhodpsn_7TM"/>
</dbReference>
<keyword evidence="2 8" id="KW-0812">Transmembrane</keyword>
<evidence type="ECO:0000259" key="9">
    <source>
        <dbReference type="PROSITE" id="PS50262"/>
    </source>
</evidence>